<keyword evidence="6" id="KW-0520">NAD</keyword>
<keyword evidence="1" id="KW-0963">Cytoplasm</keyword>
<dbReference type="Gene3D" id="3.40.50.1970">
    <property type="match status" value="1"/>
</dbReference>
<evidence type="ECO:0000256" key="6">
    <source>
        <dbReference type="ARBA" id="ARBA00023027"/>
    </source>
</evidence>
<dbReference type="CDD" id="cd08175">
    <property type="entry name" value="G1PDH"/>
    <property type="match status" value="1"/>
</dbReference>
<keyword evidence="4" id="KW-0521">NADP</keyword>
<sequence>MDDILSKEIKEMADMEFECSCGKQHKIEMKHIYVGEGVYIKILDVVKEILPSKILLVSDNNTYEVLGKDVKSIIDESGYRAKNIILSSQGDLVPDERAIGRILVEVDDETELIVAVGSGSINDISRMVSARTKIPYVIIGTAPSMDGYASTVSPLIIDGAKVTYPGTHPYAIIADTNIMKNAPFEMISAGFGDILGKYTALSDWMLSHKINDEYFCYTTEKLVRDAMNKCFDNIEGAVNRDPKAIGYIAEGLILSGIAMTLSDNSRPASGAEHHLSHYWEIDKLSRNKEHPLHGNSVGVGTIISAWIYNDNELKVEEKYGIKVPTANEIIKLLDCIGAKSSPKTLGIEKELFHRSVIHALEIRPRFTILQYAKNENKLEECADRLTNLFYGE</sequence>
<gene>
    <name evidence="10" type="ORF">GKZ28_06465</name>
</gene>
<protein>
    <submittedName>
        <fullName evidence="10">Iron-containing alcohol dehydrogenase</fullName>
    </submittedName>
</protein>
<evidence type="ECO:0000256" key="3">
    <source>
        <dbReference type="ARBA" id="ARBA00022723"/>
    </source>
</evidence>
<name>A0A964W1P2_9CLOT</name>
<evidence type="ECO:0000256" key="9">
    <source>
        <dbReference type="ARBA" id="ARBA00023264"/>
    </source>
</evidence>
<dbReference type="Gene3D" id="1.20.1090.10">
    <property type="entry name" value="Dehydroquinate synthase-like - alpha domain"/>
    <property type="match status" value="1"/>
</dbReference>
<keyword evidence="9" id="KW-1208">Phospholipid metabolism</keyword>
<keyword evidence="3" id="KW-0479">Metal-binding</keyword>
<proteinExistence type="predicted"/>
<reference evidence="10" key="1">
    <citation type="submission" date="2019-12" db="EMBL/GenBank/DDBJ databases">
        <title>Microbes associate with the intestines of laboratory mice.</title>
        <authorList>
            <person name="Navarre W."/>
            <person name="Wong E."/>
        </authorList>
    </citation>
    <scope>NUCLEOTIDE SEQUENCE</scope>
    <source>
        <strain evidence="10">NM79_F5</strain>
    </source>
</reference>
<evidence type="ECO:0000313" key="11">
    <source>
        <dbReference type="Proteomes" id="UP000656077"/>
    </source>
</evidence>
<keyword evidence="5" id="KW-0560">Oxidoreductase</keyword>
<evidence type="ECO:0000256" key="8">
    <source>
        <dbReference type="ARBA" id="ARBA00023209"/>
    </source>
</evidence>
<comment type="caution">
    <text evidence="10">The sequence shown here is derived from an EMBL/GenBank/DDBJ whole genome shotgun (WGS) entry which is preliminary data.</text>
</comment>
<keyword evidence="2" id="KW-0444">Lipid biosynthesis</keyword>
<organism evidence="10 11">
    <name type="scientific">Clostridium chromiireducens</name>
    <dbReference type="NCBI Taxonomy" id="225345"/>
    <lineage>
        <taxon>Bacteria</taxon>
        <taxon>Bacillati</taxon>
        <taxon>Bacillota</taxon>
        <taxon>Clostridia</taxon>
        <taxon>Eubacteriales</taxon>
        <taxon>Clostridiaceae</taxon>
        <taxon>Clostridium</taxon>
    </lineage>
</organism>
<dbReference type="InterPro" id="IPR016205">
    <property type="entry name" value="Glycerol_DH"/>
</dbReference>
<keyword evidence="8" id="KW-0594">Phospholipid biosynthesis</keyword>
<dbReference type="RefSeq" id="WP_160358497.1">
    <property type="nucleotide sequence ID" value="NZ_WSRQ01000008.1"/>
</dbReference>
<dbReference type="Pfam" id="PF13685">
    <property type="entry name" value="Fe-ADH_2"/>
    <property type="match status" value="1"/>
</dbReference>
<keyword evidence="7" id="KW-0443">Lipid metabolism</keyword>
<evidence type="ECO:0000256" key="1">
    <source>
        <dbReference type="ARBA" id="ARBA00022490"/>
    </source>
</evidence>
<evidence type="ECO:0000256" key="4">
    <source>
        <dbReference type="ARBA" id="ARBA00022857"/>
    </source>
</evidence>
<dbReference type="GO" id="GO:0046872">
    <property type="term" value="F:metal ion binding"/>
    <property type="evidence" value="ECO:0007669"/>
    <property type="project" value="UniProtKB-KW"/>
</dbReference>
<dbReference type="Proteomes" id="UP000656077">
    <property type="component" value="Unassembled WGS sequence"/>
</dbReference>
<evidence type="ECO:0000256" key="2">
    <source>
        <dbReference type="ARBA" id="ARBA00022516"/>
    </source>
</evidence>
<evidence type="ECO:0000256" key="5">
    <source>
        <dbReference type="ARBA" id="ARBA00023002"/>
    </source>
</evidence>
<dbReference type="AlphaFoldDB" id="A0A964W1P2"/>
<dbReference type="EMBL" id="WSRQ01000008">
    <property type="protein sequence ID" value="MVX63340.1"/>
    <property type="molecule type" value="Genomic_DNA"/>
</dbReference>
<evidence type="ECO:0000256" key="7">
    <source>
        <dbReference type="ARBA" id="ARBA00023098"/>
    </source>
</evidence>
<dbReference type="PANTHER" id="PTHR43616">
    <property type="entry name" value="GLYCEROL DEHYDROGENASE"/>
    <property type="match status" value="1"/>
</dbReference>
<accession>A0A964W1P2</accession>
<dbReference type="SUPFAM" id="SSF56796">
    <property type="entry name" value="Dehydroquinate synthase-like"/>
    <property type="match status" value="1"/>
</dbReference>
<dbReference type="GO" id="GO:0016614">
    <property type="term" value="F:oxidoreductase activity, acting on CH-OH group of donors"/>
    <property type="evidence" value="ECO:0007669"/>
    <property type="project" value="InterPro"/>
</dbReference>
<dbReference type="PANTHER" id="PTHR43616:SF5">
    <property type="entry name" value="GLYCEROL DEHYDROGENASE 1"/>
    <property type="match status" value="1"/>
</dbReference>
<evidence type="ECO:0000313" key="10">
    <source>
        <dbReference type="EMBL" id="MVX63340.1"/>
    </source>
</evidence>
<dbReference type="InterPro" id="IPR032837">
    <property type="entry name" value="G1PDH"/>
</dbReference>
<dbReference type="GO" id="GO:0008654">
    <property type="term" value="P:phospholipid biosynthetic process"/>
    <property type="evidence" value="ECO:0007669"/>
    <property type="project" value="UniProtKB-KW"/>
</dbReference>